<comment type="caution">
    <text evidence="13">The sequence shown here is derived from an EMBL/GenBank/DDBJ whole genome shotgun (WGS) entry which is preliminary data.</text>
</comment>
<evidence type="ECO:0000256" key="8">
    <source>
        <dbReference type="ARBA" id="ARBA00023242"/>
    </source>
</evidence>
<dbReference type="InterPro" id="IPR045076">
    <property type="entry name" value="MutS"/>
</dbReference>
<dbReference type="EMBL" id="MU855333">
    <property type="protein sequence ID" value="KAK3906216.1"/>
    <property type="molecule type" value="Genomic_DNA"/>
</dbReference>
<dbReference type="InterPro" id="IPR027417">
    <property type="entry name" value="P-loop_NTPase"/>
</dbReference>
<dbReference type="SUPFAM" id="SSF52540">
    <property type="entry name" value="P-loop containing nucleoside triphosphate hydrolases"/>
    <property type="match status" value="1"/>
</dbReference>
<dbReference type="Gene3D" id="1.10.1420.10">
    <property type="match status" value="1"/>
</dbReference>
<proteinExistence type="inferred from homology"/>
<evidence type="ECO:0000256" key="5">
    <source>
        <dbReference type="ARBA" id="ARBA00022741"/>
    </source>
</evidence>
<keyword evidence="6" id="KW-0067">ATP-binding</keyword>
<dbReference type="CDD" id="cd03281">
    <property type="entry name" value="ABC_MSH5_euk"/>
    <property type="match status" value="1"/>
</dbReference>
<keyword evidence="8" id="KW-0539">Nucleus</keyword>
<reference evidence="13" key="2">
    <citation type="submission" date="2023-05" db="EMBL/GenBank/DDBJ databases">
        <authorList>
            <consortium name="Lawrence Berkeley National Laboratory"/>
            <person name="Steindorff A."/>
            <person name="Hensen N."/>
            <person name="Bonometti L."/>
            <person name="Westerberg I."/>
            <person name="Brannstrom I.O."/>
            <person name="Guillou S."/>
            <person name="Cros-Aarteil S."/>
            <person name="Calhoun S."/>
            <person name="Haridas S."/>
            <person name="Kuo A."/>
            <person name="Mondo S."/>
            <person name="Pangilinan J."/>
            <person name="Riley R."/>
            <person name="Labutti K."/>
            <person name="Andreopoulos B."/>
            <person name="Lipzen A."/>
            <person name="Chen C."/>
            <person name="Yanf M."/>
            <person name="Daum C."/>
            <person name="Ng V."/>
            <person name="Clum A."/>
            <person name="Ohm R."/>
            <person name="Martin F."/>
            <person name="Silar P."/>
            <person name="Natvig D."/>
            <person name="Lalanne C."/>
            <person name="Gautier V."/>
            <person name="Ament-Velasquez S.L."/>
            <person name="Kruys A."/>
            <person name="Hutchinson M.I."/>
            <person name="Powell A.J."/>
            <person name="Barry K."/>
            <person name="Miller A.N."/>
            <person name="Grigoriev I.V."/>
            <person name="Debuchy R."/>
            <person name="Gladieux P."/>
            <person name="Thoren M.H."/>
            <person name="Johannesson H."/>
        </authorList>
    </citation>
    <scope>NUCLEOTIDE SEQUENCE</scope>
    <source>
        <strain evidence="13">CBS 103.79</strain>
    </source>
</reference>
<evidence type="ECO:0000256" key="10">
    <source>
        <dbReference type="ARBA" id="ARBA00073549"/>
    </source>
</evidence>
<dbReference type="PIRSF" id="PIRSF005813">
    <property type="entry name" value="MSH2"/>
    <property type="match status" value="1"/>
</dbReference>
<feature type="domain" description="DNA mismatch repair proteins mutS family" evidence="12">
    <location>
        <begin position="660"/>
        <end position="676"/>
    </location>
</feature>
<dbReference type="SMART" id="SM00534">
    <property type="entry name" value="MUTSac"/>
    <property type="match status" value="1"/>
</dbReference>
<dbReference type="SUPFAM" id="SSF48334">
    <property type="entry name" value="DNA repair protein MutS, domain III"/>
    <property type="match status" value="1"/>
</dbReference>
<sequence length="837" mass="92496">MDESLVLEEDIPMGGLEAVNTLLLQVQPTSIIIPNRAPGDLIELLERDAHRFDDNEGSNGQQGAYILRHTVSVQFDYEAAKEALTRVDLGPSEPDPIQVVPAEEGPAQSFLSPLHNKLMRLSEIINLDSRLAVGCAGAVLNDLDRRRVTEDPSSDDEEEEKGAVFQVKSIEMNTCKDTLLISADALISLHILRSEPHPNPQARSSGMSGPRAKEALSVTGLLLALASSAQGKKRLRQMLLRPTTHIALLNERHKSIEALLRADNCEIAKTMRKLLRKLKNTKTLLLHVRMGVDRIRGQLSVRVGDWKAVLRFAMVATQLKQATRALRGASGIGIFSRISDEIEVNRFFHIGDTIIRTIDFQLSKENSRTEILPGASEYLDELRREFTDVCQMLPELKEAVIRQIPPEAAQYIRHCTIMPDLGFLIAVDMDPETGEGIYRGQDLHEDEWMVSFFSRDAVYYKNQLMLELDSQYGDLPSRITNEEIKVMMGLAASVLEHEDAILSASKLFGELDSMLALALAAEKYNWVAPTMTCSNILDIVGGRHPLQELLVPSFVPNDCTLAGGYGRGVWDDPNEGRGPSMMILTGPNSSGKSVYMRQVALIVYLAHTGSYVPATRATIGVTDRILTRISTRETVATDESAFLVDLKQAGFAMNFGTRRSLFVIDEFGKGTSSESGPALFGAYLTFLLQLGSEKPKVLAGTHFHELFEHGILQESKDLAIAHFDTHVDMEAEDPADKVTFLYRLVPGVSTQSLGILCAAAHGMPADMVRRAEEIMALLEAGEDLAVALAEVSEEEKRRLEEAELVARRFLAWDIPTEGPELENIREQLEVVLGIRGG</sequence>
<gene>
    <name evidence="13" type="ORF">C8A05DRAFT_29927</name>
</gene>
<comment type="similarity">
    <text evidence="3">Belongs to the DNA mismatch repair MutS family.</text>
</comment>
<keyword evidence="4" id="KW-0158">Chromosome</keyword>
<evidence type="ECO:0000256" key="7">
    <source>
        <dbReference type="ARBA" id="ARBA00023125"/>
    </source>
</evidence>
<dbReference type="InterPro" id="IPR036187">
    <property type="entry name" value="DNA_mismatch_repair_MutS_sf"/>
</dbReference>
<evidence type="ECO:0000313" key="13">
    <source>
        <dbReference type="EMBL" id="KAK3906216.1"/>
    </source>
</evidence>
<accession>A0AAN6RXW7</accession>
<reference evidence="13" key="1">
    <citation type="journal article" date="2023" name="Mol. Phylogenet. Evol.">
        <title>Genome-scale phylogeny and comparative genomics of the fungal order Sordariales.</title>
        <authorList>
            <person name="Hensen N."/>
            <person name="Bonometti L."/>
            <person name="Westerberg I."/>
            <person name="Brannstrom I.O."/>
            <person name="Guillou S."/>
            <person name="Cros-Aarteil S."/>
            <person name="Calhoun S."/>
            <person name="Haridas S."/>
            <person name="Kuo A."/>
            <person name="Mondo S."/>
            <person name="Pangilinan J."/>
            <person name="Riley R."/>
            <person name="LaButti K."/>
            <person name="Andreopoulos B."/>
            <person name="Lipzen A."/>
            <person name="Chen C."/>
            <person name="Yan M."/>
            <person name="Daum C."/>
            <person name="Ng V."/>
            <person name="Clum A."/>
            <person name="Steindorff A."/>
            <person name="Ohm R.A."/>
            <person name="Martin F."/>
            <person name="Silar P."/>
            <person name="Natvig D.O."/>
            <person name="Lalanne C."/>
            <person name="Gautier V."/>
            <person name="Ament-Velasquez S.L."/>
            <person name="Kruys A."/>
            <person name="Hutchinson M.I."/>
            <person name="Powell A.J."/>
            <person name="Barry K."/>
            <person name="Miller A.N."/>
            <person name="Grigoriev I.V."/>
            <person name="Debuchy R."/>
            <person name="Gladieux P."/>
            <person name="Hiltunen Thoren M."/>
            <person name="Johannesson H."/>
        </authorList>
    </citation>
    <scope>NUCLEOTIDE SEQUENCE</scope>
    <source>
        <strain evidence="13">CBS 103.79</strain>
    </source>
</reference>
<evidence type="ECO:0000256" key="4">
    <source>
        <dbReference type="ARBA" id="ARBA00022454"/>
    </source>
</evidence>
<dbReference type="GO" id="GO:0005524">
    <property type="term" value="F:ATP binding"/>
    <property type="evidence" value="ECO:0007669"/>
    <property type="project" value="UniProtKB-KW"/>
</dbReference>
<dbReference type="GO" id="GO:0006298">
    <property type="term" value="P:mismatch repair"/>
    <property type="evidence" value="ECO:0007669"/>
    <property type="project" value="InterPro"/>
</dbReference>
<dbReference type="GO" id="GO:0140664">
    <property type="term" value="F:ATP-dependent DNA damage sensor activity"/>
    <property type="evidence" value="ECO:0007669"/>
    <property type="project" value="InterPro"/>
</dbReference>
<dbReference type="Pfam" id="PF00488">
    <property type="entry name" value="MutS_V"/>
    <property type="match status" value="1"/>
</dbReference>
<dbReference type="InterPro" id="IPR000432">
    <property type="entry name" value="DNA_mismatch_repair_MutS_C"/>
</dbReference>
<dbReference type="PANTHER" id="PTHR11361:SF20">
    <property type="entry name" value="MUTS PROTEIN HOMOLOG 5"/>
    <property type="match status" value="1"/>
</dbReference>
<comment type="subcellular location">
    <subcellularLocation>
        <location evidence="2">Chromosome</location>
    </subcellularLocation>
    <subcellularLocation>
        <location evidence="1">Nucleus</location>
    </subcellularLocation>
</comment>
<name>A0AAN6RXW7_9PEZI</name>
<dbReference type="SMART" id="SM00533">
    <property type="entry name" value="MUTSd"/>
    <property type="match status" value="1"/>
</dbReference>
<dbReference type="PANTHER" id="PTHR11361">
    <property type="entry name" value="DNA MISMATCH REPAIR PROTEIN MUTS FAMILY MEMBER"/>
    <property type="match status" value="1"/>
</dbReference>
<dbReference type="GO" id="GO:0005694">
    <property type="term" value="C:chromosome"/>
    <property type="evidence" value="ECO:0007669"/>
    <property type="project" value="UniProtKB-SubCell"/>
</dbReference>
<organism evidence="13 14">
    <name type="scientific">Staphylotrichum tortipilum</name>
    <dbReference type="NCBI Taxonomy" id="2831512"/>
    <lineage>
        <taxon>Eukaryota</taxon>
        <taxon>Fungi</taxon>
        <taxon>Dikarya</taxon>
        <taxon>Ascomycota</taxon>
        <taxon>Pezizomycotina</taxon>
        <taxon>Sordariomycetes</taxon>
        <taxon>Sordariomycetidae</taxon>
        <taxon>Sordariales</taxon>
        <taxon>Chaetomiaceae</taxon>
        <taxon>Staphylotrichum</taxon>
    </lineage>
</organism>
<keyword evidence="14" id="KW-1185">Reference proteome</keyword>
<dbReference type="InterPro" id="IPR011184">
    <property type="entry name" value="DNA_mismatch_repair_Msh2"/>
</dbReference>
<evidence type="ECO:0000256" key="1">
    <source>
        <dbReference type="ARBA" id="ARBA00004123"/>
    </source>
</evidence>
<dbReference type="Pfam" id="PF05192">
    <property type="entry name" value="MutS_III"/>
    <property type="match status" value="1"/>
</dbReference>
<keyword evidence="7" id="KW-0238">DNA-binding</keyword>
<dbReference type="GO" id="GO:0051026">
    <property type="term" value="P:chiasma assembly"/>
    <property type="evidence" value="ECO:0007669"/>
    <property type="project" value="TreeGrafter"/>
</dbReference>
<dbReference type="PROSITE" id="PS00486">
    <property type="entry name" value="DNA_MISMATCH_REPAIR_2"/>
    <property type="match status" value="1"/>
</dbReference>
<dbReference type="FunFam" id="3.40.50.300:FF:001067">
    <property type="entry name" value="DNA mismatch repair protein MSH5"/>
    <property type="match status" value="1"/>
</dbReference>
<dbReference type="AlphaFoldDB" id="A0AAN6RXW7"/>
<dbReference type="Gene3D" id="3.40.50.300">
    <property type="entry name" value="P-loop containing nucleotide triphosphate hydrolases"/>
    <property type="match status" value="1"/>
</dbReference>
<evidence type="ECO:0000256" key="2">
    <source>
        <dbReference type="ARBA" id="ARBA00004286"/>
    </source>
</evidence>
<evidence type="ECO:0000259" key="12">
    <source>
        <dbReference type="PROSITE" id="PS00486"/>
    </source>
</evidence>
<evidence type="ECO:0000313" key="14">
    <source>
        <dbReference type="Proteomes" id="UP001303889"/>
    </source>
</evidence>
<dbReference type="InterPro" id="IPR007696">
    <property type="entry name" value="DNA_mismatch_repair_MutS_core"/>
</dbReference>
<protein>
    <recommendedName>
        <fullName evidence="10">DNA mismatch repair protein MSH5</fullName>
    </recommendedName>
    <alternativeName>
        <fullName evidence="11">MutS protein homolog 5</fullName>
    </alternativeName>
</protein>
<evidence type="ECO:0000256" key="6">
    <source>
        <dbReference type="ARBA" id="ARBA00022840"/>
    </source>
</evidence>
<dbReference type="GO" id="GO:0030983">
    <property type="term" value="F:mismatched DNA binding"/>
    <property type="evidence" value="ECO:0007669"/>
    <property type="project" value="InterPro"/>
</dbReference>
<keyword evidence="9" id="KW-0469">Meiosis</keyword>
<evidence type="ECO:0000256" key="3">
    <source>
        <dbReference type="ARBA" id="ARBA00006271"/>
    </source>
</evidence>
<evidence type="ECO:0000256" key="11">
    <source>
        <dbReference type="ARBA" id="ARBA00077470"/>
    </source>
</evidence>
<keyword evidence="5" id="KW-0547">Nucleotide-binding</keyword>
<dbReference type="GO" id="GO:0005634">
    <property type="term" value="C:nucleus"/>
    <property type="evidence" value="ECO:0007669"/>
    <property type="project" value="UniProtKB-SubCell"/>
</dbReference>
<dbReference type="Proteomes" id="UP001303889">
    <property type="component" value="Unassembled WGS sequence"/>
</dbReference>
<evidence type="ECO:0000256" key="9">
    <source>
        <dbReference type="ARBA" id="ARBA00023254"/>
    </source>
</evidence>